<evidence type="ECO:0000313" key="1">
    <source>
        <dbReference type="EMBL" id="GED11331.1"/>
    </source>
</evidence>
<proteinExistence type="predicted"/>
<organism evidence="1 2">
    <name type="scientific">Cellulosimicrobium cellulans</name>
    <name type="common">Arthrobacter luteus</name>
    <dbReference type="NCBI Taxonomy" id="1710"/>
    <lineage>
        <taxon>Bacteria</taxon>
        <taxon>Bacillati</taxon>
        <taxon>Actinomycetota</taxon>
        <taxon>Actinomycetes</taxon>
        <taxon>Micrococcales</taxon>
        <taxon>Promicromonosporaceae</taxon>
        <taxon>Cellulosimicrobium</taxon>
    </lineage>
</organism>
<dbReference type="RefSeq" id="WP_170227356.1">
    <property type="nucleotide sequence ID" value="NZ_BJNZ01000027.1"/>
</dbReference>
<protein>
    <submittedName>
        <fullName evidence="1">Uncharacterized protein</fullName>
    </submittedName>
</protein>
<name>A0A4Y4E9K2_CELCE</name>
<gene>
    <name evidence="1" type="ORF">CCE02nite_33300</name>
</gene>
<dbReference type="AlphaFoldDB" id="A0A4Y4E9K2"/>
<dbReference type="EMBL" id="BJNZ01000027">
    <property type="protein sequence ID" value="GED11331.1"/>
    <property type="molecule type" value="Genomic_DNA"/>
</dbReference>
<reference evidence="1 2" key="1">
    <citation type="submission" date="2019-06" db="EMBL/GenBank/DDBJ databases">
        <title>Whole genome shotgun sequence of Cellulosimicrobium cellulans NBRC 15516.</title>
        <authorList>
            <person name="Hosoyama A."/>
            <person name="Uohara A."/>
            <person name="Ohji S."/>
            <person name="Ichikawa N."/>
        </authorList>
    </citation>
    <scope>NUCLEOTIDE SEQUENCE [LARGE SCALE GENOMIC DNA]</scope>
    <source>
        <strain evidence="1 2">NBRC 15516</strain>
    </source>
</reference>
<sequence>MTIDLTHPHTVQVTIAPASPGVEGSLLSLVMDGHSRPVVGDLIWPNTPAGDQR</sequence>
<accession>A0A4Y4E9K2</accession>
<evidence type="ECO:0000313" key="2">
    <source>
        <dbReference type="Proteomes" id="UP000316659"/>
    </source>
</evidence>
<dbReference type="Proteomes" id="UP000316659">
    <property type="component" value="Unassembled WGS sequence"/>
</dbReference>
<comment type="caution">
    <text evidence="1">The sequence shown here is derived from an EMBL/GenBank/DDBJ whole genome shotgun (WGS) entry which is preliminary data.</text>
</comment>